<dbReference type="InterPro" id="IPR037523">
    <property type="entry name" value="VOC_core"/>
</dbReference>
<evidence type="ECO:0000313" key="2">
    <source>
        <dbReference type="EMBL" id="POS01703.1"/>
    </source>
</evidence>
<dbReference type="GO" id="GO:0051213">
    <property type="term" value="F:dioxygenase activity"/>
    <property type="evidence" value="ECO:0007669"/>
    <property type="project" value="UniProtKB-KW"/>
</dbReference>
<dbReference type="AlphaFoldDB" id="A0A2S4N8E8"/>
<reference evidence="2 3" key="1">
    <citation type="submission" date="2018-01" db="EMBL/GenBank/DDBJ databases">
        <title>Genomic Encyclopedia of Type Strains, Phase I: the one thousand microbial genomes (KMG-I) project.</title>
        <authorList>
            <person name="Goeker M."/>
        </authorList>
    </citation>
    <scope>NUCLEOTIDE SEQUENCE [LARGE SCALE GENOMIC DNA]</scope>
    <source>
        <strain evidence="2 3">DSM 17960</strain>
    </source>
</reference>
<dbReference type="InterPro" id="IPR004360">
    <property type="entry name" value="Glyas_Fos-R_dOase_dom"/>
</dbReference>
<name>A0A2S4N8E8_9FLAO</name>
<proteinExistence type="predicted"/>
<gene>
    <name evidence="2" type="ORF">Q361_10827</name>
</gene>
<evidence type="ECO:0000259" key="1">
    <source>
        <dbReference type="PROSITE" id="PS51819"/>
    </source>
</evidence>
<keyword evidence="2" id="KW-0560">Oxidoreductase</keyword>
<sequence>MTFQPIVPMIWTRQLHETVDFYCDILGFTCGNYNEDWGWAAVHKDQCEIMIARPNEHTPFETPYFSGTFYIKTNDVTKLWETIKDKVEVAYELDDFDWGMREFAIYDNNKYMLQFGQDLWKKE</sequence>
<keyword evidence="2" id="KW-0223">Dioxygenase</keyword>
<evidence type="ECO:0000313" key="3">
    <source>
        <dbReference type="Proteomes" id="UP000237056"/>
    </source>
</evidence>
<dbReference type="Gene3D" id="3.10.180.10">
    <property type="entry name" value="2,3-Dihydroxybiphenyl 1,2-Dioxygenase, domain 1"/>
    <property type="match status" value="1"/>
</dbReference>
<dbReference type="Pfam" id="PF00903">
    <property type="entry name" value="Glyoxalase"/>
    <property type="match status" value="1"/>
</dbReference>
<protein>
    <submittedName>
        <fullName evidence="2">Glyoxalase/bleomycin resistance protein/dioxygenase superfamily protein</fullName>
    </submittedName>
</protein>
<dbReference type="PROSITE" id="PS51819">
    <property type="entry name" value="VOC"/>
    <property type="match status" value="1"/>
</dbReference>
<organism evidence="2 3">
    <name type="scientific">Flavobacterium croceum DSM 17960</name>
    <dbReference type="NCBI Taxonomy" id="1121886"/>
    <lineage>
        <taxon>Bacteria</taxon>
        <taxon>Pseudomonadati</taxon>
        <taxon>Bacteroidota</taxon>
        <taxon>Flavobacteriia</taxon>
        <taxon>Flavobacteriales</taxon>
        <taxon>Flavobacteriaceae</taxon>
        <taxon>Flavobacterium</taxon>
    </lineage>
</organism>
<dbReference type="Proteomes" id="UP000237056">
    <property type="component" value="Unassembled WGS sequence"/>
</dbReference>
<keyword evidence="3" id="KW-1185">Reference proteome</keyword>
<comment type="caution">
    <text evidence="2">The sequence shown here is derived from an EMBL/GenBank/DDBJ whole genome shotgun (WGS) entry which is preliminary data.</text>
</comment>
<dbReference type="InterPro" id="IPR029068">
    <property type="entry name" value="Glyas_Bleomycin-R_OHBP_Dase"/>
</dbReference>
<dbReference type="EMBL" id="PQNY01000008">
    <property type="protein sequence ID" value="POS01703.1"/>
    <property type="molecule type" value="Genomic_DNA"/>
</dbReference>
<dbReference type="SUPFAM" id="SSF54593">
    <property type="entry name" value="Glyoxalase/Bleomycin resistance protein/Dihydroxybiphenyl dioxygenase"/>
    <property type="match status" value="1"/>
</dbReference>
<accession>A0A2S4N8E8</accession>
<feature type="domain" description="VOC" evidence="1">
    <location>
        <begin position="2"/>
        <end position="118"/>
    </location>
</feature>